<dbReference type="AlphaFoldDB" id="A0A7H8N3Z3"/>
<dbReference type="Proteomes" id="UP000509303">
    <property type="component" value="Chromosome"/>
</dbReference>
<dbReference type="EMBL" id="CP054929">
    <property type="protein sequence ID" value="QKW49106.1"/>
    <property type="molecule type" value="Genomic_DNA"/>
</dbReference>
<dbReference type="Gene3D" id="1.20.120.520">
    <property type="entry name" value="nmb1532 protein domain like"/>
    <property type="match status" value="1"/>
</dbReference>
<keyword evidence="4" id="KW-1185">Reference proteome</keyword>
<evidence type="ECO:0000313" key="4">
    <source>
        <dbReference type="Proteomes" id="UP000509303"/>
    </source>
</evidence>
<dbReference type="InterPro" id="IPR012312">
    <property type="entry name" value="Hemerythrin-like"/>
</dbReference>
<proteinExistence type="predicted"/>
<gene>
    <name evidence="3" type="ORF">HUT08_05590</name>
</gene>
<evidence type="ECO:0000313" key="3">
    <source>
        <dbReference type="EMBL" id="QKW49106.1"/>
    </source>
</evidence>
<protein>
    <submittedName>
        <fullName evidence="3">Hemerythrin domain-containing protein</fullName>
    </submittedName>
</protein>
<organism evidence="3 4">
    <name type="scientific">Streptomyces buecherae</name>
    <dbReference type="NCBI Taxonomy" id="2763006"/>
    <lineage>
        <taxon>Bacteria</taxon>
        <taxon>Bacillati</taxon>
        <taxon>Actinomycetota</taxon>
        <taxon>Actinomycetes</taxon>
        <taxon>Kitasatosporales</taxon>
        <taxon>Streptomycetaceae</taxon>
        <taxon>Streptomyces</taxon>
    </lineage>
</organism>
<feature type="region of interest" description="Disordered" evidence="1">
    <location>
        <begin position="148"/>
        <end position="169"/>
    </location>
</feature>
<dbReference type="PANTHER" id="PTHR35585">
    <property type="entry name" value="HHE DOMAIN PROTEIN (AFU_ORTHOLOGUE AFUA_4G00730)"/>
    <property type="match status" value="1"/>
</dbReference>
<evidence type="ECO:0000256" key="1">
    <source>
        <dbReference type="SAM" id="MobiDB-lite"/>
    </source>
</evidence>
<dbReference type="PANTHER" id="PTHR35585:SF1">
    <property type="entry name" value="HHE DOMAIN PROTEIN (AFU_ORTHOLOGUE AFUA_4G00730)"/>
    <property type="match status" value="1"/>
</dbReference>
<accession>A0A7H8N3Z3</accession>
<name>A0A7H8N3Z3_9ACTN</name>
<dbReference type="Pfam" id="PF01814">
    <property type="entry name" value="Hemerythrin"/>
    <property type="match status" value="1"/>
</dbReference>
<evidence type="ECO:0000259" key="2">
    <source>
        <dbReference type="Pfam" id="PF01814"/>
    </source>
</evidence>
<reference evidence="3 4" key="1">
    <citation type="submission" date="2020-06" db="EMBL/GenBank/DDBJ databases">
        <title>Genome mining for natural products.</title>
        <authorList>
            <person name="Zhang B."/>
            <person name="Shi J."/>
            <person name="Ge H."/>
        </authorList>
    </citation>
    <scope>NUCLEOTIDE SEQUENCE [LARGE SCALE GENOMIC DNA]</scope>
    <source>
        <strain evidence="3 4">NA00687</strain>
    </source>
</reference>
<feature type="domain" description="Hemerythrin-like" evidence="2">
    <location>
        <begin position="11"/>
        <end position="126"/>
    </location>
</feature>
<sequence length="188" mass="20892">MTTMPEGQRDGLEVLASDHRAMEGLLATYGPDLEPEEQLALVERVTVLVVRHMVAEEEYLYPVVRGELPDGDALADADLGRQAAIEATLNELDGLDPVNERFEPLVRRLTDEVAAHVEFAEGRLFPGLRERLSAERRMGLGLHLMSAKRTAPTHPHPEAPDRPPLNKLINPGVGLVDRVRDWLSGRTR</sequence>